<accession>A0A8T2UK35</accession>
<organism evidence="1 2">
    <name type="scientific">Ceratopteris richardii</name>
    <name type="common">Triangle waterfern</name>
    <dbReference type="NCBI Taxonomy" id="49495"/>
    <lineage>
        <taxon>Eukaryota</taxon>
        <taxon>Viridiplantae</taxon>
        <taxon>Streptophyta</taxon>
        <taxon>Embryophyta</taxon>
        <taxon>Tracheophyta</taxon>
        <taxon>Polypodiopsida</taxon>
        <taxon>Polypodiidae</taxon>
        <taxon>Polypodiales</taxon>
        <taxon>Pteridineae</taxon>
        <taxon>Pteridaceae</taxon>
        <taxon>Parkerioideae</taxon>
        <taxon>Ceratopteris</taxon>
    </lineage>
</organism>
<dbReference type="Gene3D" id="2.130.10.10">
    <property type="entry name" value="YVTN repeat-like/Quinoprotein amine dehydrogenase"/>
    <property type="match status" value="1"/>
</dbReference>
<dbReference type="EMBL" id="CM035410">
    <property type="protein sequence ID" value="KAH7436517.1"/>
    <property type="molecule type" value="Genomic_DNA"/>
</dbReference>
<proteinExistence type="predicted"/>
<evidence type="ECO:0000313" key="1">
    <source>
        <dbReference type="EMBL" id="KAH7436517.1"/>
    </source>
</evidence>
<dbReference type="AlphaFoldDB" id="A0A8T2UK35"/>
<gene>
    <name evidence="1" type="ORF">KP509_05G023800</name>
</gene>
<dbReference type="OrthoDB" id="1933731at2759"/>
<keyword evidence="2" id="KW-1185">Reference proteome</keyword>
<dbReference type="Proteomes" id="UP000825935">
    <property type="component" value="Chromosome 5"/>
</dbReference>
<evidence type="ECO:0000313" key="2">
    <source>
        <dbReference type="Proteomes" id="UP000825935"/>
    </source>
</evidence>
<name>A0A8T2UK35_CERRI</name>
<dbReference type="InterPro" id="IPR015943">
    <property type="entry name" value="WD40/YVTN_repeat-like_dom_sf"/>
</dbReference>
<dbReference type="SUPFAM" id="SSF101898">
    <property type="entry name" value="NHL repeat"/>
    <property type="match status" value="1"/>
</dbReference>
<sequence>MEYPMPGSRETHEMVVVGDGMLLLSQQTNSTLVKVHLDRSTGRPLACKRYVIGSTWDGLHGLTASKAFSSCVWATLQFKSVVILVDPGADMNKQPSIKTHISLPPGVYGPHCIYEFGNDLWISCKDSGHVVRINWRNPSDHSVYPCSGHPIFVAVHPTSKDVYATLGSSSMIWRWKQDTHQTSEIHIPTTHGTTPVGLIQGPDKNVWFTLLGNSTHGSGTFGCIRPNGELQFLSLASPVGCKAGLIHLAFDYKRETLDSLPPGVHHLWIAGSSLIVSDDGYGVDAVFTVLVNVNEMKGRILSERAICLPTQRCGVHRILPHSEVLLISQLKACSLACVSGAAAFKPEISSGESIDRYNAFGQGINANSYSFDG</sequence>
<protein>
    <submittedName>
        <fullName evidence="1">Uncharacterized protein</fullName>
    </submittedName>
</protein>
<reference evidence="1" key="1">
    <citation type="submission" date="2021-08" db="EMBL/GenBank/DDBJ databases">
        <title>WGS assembly of Ceratopteris richardii.</title>
        <authorList>
            <person name="Marchant D.B."/>
            <person name="Chen G."/>
            <person name="Jenkins J."/>
            <person name="Shu S."/>
            <person name="Leebens-Mack J."/>
            <person name="Grimwood J."/>
            <person name="Schmutz J."/>
            <person name="Soltis P."/>
            <person name="Soltis D."/>
            <person name="Chen Z.-H."/>
        </authorList>
    </citation>
    <scope>NUCLEOTIDE SEQUENCE</scope>
    <source>
        <strain evidence="1">Whitten #5841</strain>
        <tissue evidence="1">Leaf</tissue>
    </source>
</reference>
<comment type="caution">
    <text evidence="1">The sequence shown here is derived from an EMBL/GenBank/DDBJ whole genome shotgun (WGS) entry which is preliminary data.</text>
</comment>